<proteinExistence type="predicted"/>
<evidence type="ECO:0000313" key="2">
    <source>
        <dbReference type="Proteomes" id="UP001162483"/>
    </source>
</evidence>
<dbReference type="Proteomes" id="UP001162483">
    <property type="component" value="Unassembled WGS sequence"/>
</dbReference>
<feature type="non-terminal residue" evidence="1">
    <location>
        <position position="1"/>
    </location>
</feature>
<name>A0ABN9FJI9_9NEOB</name>
<gene>
    <name evidence="1" type="ORF">SPARVUS_LOCUS12117310</name>
</gene>
<evidence type="ECO:0000313" key="1">
    <source>
        <dbReference type="EMBL" id="CAI9596768.1"/>
    </source>
</evidence>
<dbReference type="EMBL" id="CATNWA010016957">
    <property type="protein sequence ID" value="CAI9596768.1"/>
    <property type="molecule type" value="Genomic_DNA"/>
</dbReference>
<protein>
    <submittedName>
        <fullName evidence="1">Uncharacterized protein</fullName>
    </submittedName>
</protein>
<comment type="caution">
    <text evidence="1">The sequence shown here is derived from an EMBL/GenBank/DDBJ whole genome shotgun (WGS) entry which is preliminary data.</text>
</comment>
<keyword evidence="2" id="KW-1185">Reference proteome</keyword>
<organism evidence="1 2">
    <name type="scientific">Staurois parvus</name>
    <dbReference type="NCBI Taxonomy" id="386267"/>
    <lineage>
        <taxon>Eukaryota</taxon>
        <taxon>Metazoa</taxon>
        <taxon>Chordata</taxon>
        <taxon>Craniata</taxon>
        <taxon>Vertebrata</taxon>
        <taxon>Euteleostomi</taxon>
        <taxon>Amphibia</taxon>
        <taxon>Batrachia</taxon>
        <taxon>Anura</taxon>
        <taxon>Neobatrachia</taxon>
        <taxon>Ranoidea</taxon>
        <taxon>Ranidae</taxon>
        <taxon>Staurois</taxon>
    </lineage>
</organism>
<reference evidence="1" key="1">
    <citation type="submission" date="2023-05" db="EMBL/GenBank/DDBJ databases">
        <authorList>
            <person name="Stuckert A."/>
        </authorList>
    </citation>
    <scope>NUCLEOTIDE SEQUENCE</scope>
</reference>
<sequence>TAHRKIAEARGGLTTHGALGHWKPGHCLGSVGGPKRCPGTFFIGFFEFGQGHRAPP</sequence>
<accession>A0ABN9FJI9</accession>